<keyword evidence="4 9" id="KW-1133">Transmembrane helix</keyword>
<evidence type="ECO:0000256" key="8">
    <source>
        <dbReference type="ARBA" id="ARBA00023224"/>
    </source>
</evidence>
<evidence type="ECO:0000256" key="1">
    <source>
        <dbReference type="ARBA" id="ARBA00004651"/>
    </source>
</evidence>
<keyword evidence="12" id="KW-1185">Reference proteome</keyword>
<comment type="caution">
    <text evidence="11">The sequence shown here is derived from an EMBL/GenBank/DDBJ whole genome shotgun (WGS) entry which is preliminary data.</text>
</comment>
<dbReference type="InterPro" id="IPR000276">
    <property type="entry name" value="GPCR_Rhodpsn"/>
</dbReference>
<sequence>METWSTILGWTLSIVAAAGNSSIIFLVCGKRRLLTKINAFIISLAVADLGVGASVFPSQFFYEIVQTSHNSSSRCWNIDRIRWLFGYASVTSLCSLVLDRYVAIVTPLKYLNFMSRGRVIQMIFVSWAIPVGFVITSFFLLKRNFVIIFAMFWEIFSCCFLIFCFSSIILVVYKHDRSSATLAKQLRFNHRGLTVSSQDRSAVTMMAIVIVVFLVCYAIYLRCSLVSLLHYPRCDDKVYKIPMLVLNSAINPWAYAFFKRDIKREMRKSLRYLSGYLENVHYKMETWFWVLGWVLSVLTITGNAFIISLVGRNRPLRTKTNAFIASLAVADFLVGVGVVPSLFFCEISGGGCKWSRAWSSWLPDLIRWLFGYASAFNLCSLVTDRYIAIVKPLKYVTCVTPRRVIQMIFLSWAIPFGFVTTTFFLVLFRIEYAGFINASTMFFEVASC</sequence>
<dbReference type="EMBL" id="CALNXK010000006">
    <property type="protein sequence ID" value="CAH3038307.1"/>
    <property type="molecule type" value="Genomic_DNA"/>
</dbReference>
<dbReference type="CDD" id="cd00637">
    <property type="entry name" value="7tm_classA_rhodopsin-like"/>
    <property type="match status" value="1"/>
</dbReference>
<dbReference type="SUPFAM" id="SSF81321">
    <property type="entry name" value="Family A G protein-coupled receptor-like"/>
    <property type="match status" value="2"/>
</dbReference>
<dbReference type="Proteomes" id="UP001159405">
    <property type="component" value="Unassembled WGS sequence"/>
</dbReference>
<proteinExistence type="predicted"/>
<dbReference type="Gene3D" id="1.20.1070.10">
    <property type="entry name" value="Rhodopsin 7-helix transmembrane proteins"/>
    <property type="match status" value="2"/>
</dbReference>
<dbReference type="PANTHER" id="PTHR24249">
    <property type="entry name" value="HISTAMINE RECEPTOR-RELATED G-PROTEIN COUPLED RECEPTOR"/>
    <property type="match status" value="1"/>
</dbReference>
<keyword evidence="6 9" id="KW-0472">Membrane</keyword>
<dbReference type="PANTHER" id="PTHR24249:SF372">
    <property type="entry name" value="G-PROTEIN COUPLED RECEPTORS FAMILY 1 PROFILE DOMAIN-CONTAINING PROTEIN"/>
    <property type="match status" value="1"/>
</dbReference>
<evidence type="ECO:0000256" key="9">
    <source>
        <dbReference type="SAM" id="Phobius"/>
    </source>
</evidence>
<keyword evidence="3 9" id="KW-0812">Transmembrane</keyword>
<feature type="transmembrane region" description="Helical" evidence="9">
    <location>
        <begin position="407"/>
        <end position="428"/>
    </location>
</feature>
<dbReference type="InterPro" id="IPR050569">
    <property type="entry name" value="TAAR"/>
</dbReference>
<feature type="transmembrane region" description="Helical" evidence="9">
    <location>
        <begin position="365"/>
        <end position="387"/>
    </location>
</feature>
<feature type="transmembrane region" description="Helical" evidence="9">
    <location>
        <begin position="201"/>
        <end position="221"/>
    </location>
</feature>
<feature type="transmembrane region" description="Helical" evidence="9">
    <location>
        <begin position="119"/>
        <end position="141"/>
    </location>
</feature>
<feature type="transmembrane region" description="Helical" evidence="9">
    <location>
        <begin position="241"/>
        <end position="258"/>
    </location>
</feature>
<dbReference type="PROSITE" id="PS50262">
    <property type="entry name" value="G_PROTEIN_RECEP_F1_2"/>
    <property type="match status" value="2"/>
</dbReference>
<dbReference type="Pfam" id="PF00001">
    <property type="entry name" value="7tm_1"/>
    <property type="match status" value="2"/>
</dbReference>
<keyword evidence="5" id="KW-0297">G-protein coupled receptor</keyword>
<feature type="domain" description="G-protein coupled receptors family 1 profile" evidence="10">
    <location>
        <begin position="19"/>
        <end position="255"/>
    </location>
</feature>
<keyword evidence="2" id="KW-1003">Cell membrane</keyword>
<feature type="transmembrane region" description="Helical" evidence="9">
    <location>
        <begin position="147"/>
        <end position="173"/>
    </location>
</feature>
<accession>A0ABN8MXL6</accession>
<organism evidence="11 12">
    <name type="scientific">Porites lobata</name>
    <dbReference type="NCBI Taxonomy" id="104759"/>
    <lineage>
        <taxon>Eukaryota</taxon>
        <taxon>Metazoa</taxon>
        <taxon>Cnidaria</taxon>
        <taxon>Anthozoa</taxon>
        <taxon>Hexacorallia</taxon>
        <taxon>Scleractinia</taxon>
        <taxon>Fungiina</taxon>
        <taxon>Poritidae</taxon>
        <taxon>Porites</taxon>
    </lineage>
</organism>
<evidence type="ECO:0000256" key="4">
    <source>
        <dbReference type="ARBA" id="ARBA00022989"/>
    </source>
</evidence>
<evidence type="ECO:0000256" key="3">
    <source>
        <dbReference type="ARBA" id="ARBA00022692"/>
    </source>
</evidence>
<keyword evidence="8" id="KW-0807">Transducer</keyword>
<evidence type="ECO:0000256" key="6">
    <source>
        <dbReference type="ARBA" id="ARBA00023136"/>
    </source>
</evidence>
<name>A0ABN8MXL6_9CNID</name>
<feature type="domain" description="G-protein coupled receptors family 1 profile" evidence="10">
    <location>
        <begin position="302"/>
        <end position="448"/>
    </location>
</feature>
<evidence type="ECO:0000259" key="10">
    <source>
        <dbReference type="PROSITE" id="PS50262"/>
    </source>
</evidence>
<gene>
    <name evidence="11" type="ORF">PLOB_00039757</name>
</gene>
<dbReference type="InterPro" id="IPR017452">
    <property type="entry name" value="GPCR_Rhodpsn_7TM"/>
</dbReference>
<protein>
    <recommendedName>
        <fullName evidence="10">G-protein coupled receptors family 1 profile domain-containing protein</fullName>
    </recommendedName>
</protein>
<feature type="transmembrane region" description="Helical" evidence="9">
    <location>
        <begin position="287"/>
        <end position="310"/>
    </location>
</feature>
<comment type="subcellular location">
    <subcellularLocation>
        <location evidence="1">Cell membrane</location>
        <topology evidence="1">Multi-pass membrane protein</topology>
    </subcellularLocation>
</comment>
<feature type="transmembrane region" description="Helical" evidence="9">
    <location>
        <begin position="39"/>
        <end position="61"/>
    </location>
</feature>
<evidence type="ECO:0000313" key="11">
    <source>
        <dbReference type="EMBL" id="CAH3038307.1"/>
    </source>
</evidence>
<feature type="transmembrane region" description="Helical" evidence="9">
    <location>
        <begin position="81"/>
        <end position="98"/>
    </location>
</feature>
<evidence type="ECO:0000256" key="2">
    <source>
        <dbReference type="ARBA" id="ARBA00022475"/>
    </source>
</evidence>
<feature type="transmembrane region" description="Helical" evidence="9">
    <location>
        <begin position="322"/>
        <end position="344"/>
    </location>
</feature>
<feature type="transmembrane region" description="Helical" evidence="9">
    <location>
        <begin position="6"/>
        <end position="27"/>
    </location>
</feature>
<dbReference type="PRINTS" id="PR00237">
    <property type="entry name" value="GPCRRHODOPSN"/>
</dbReference>
<evidence type="ECO:0000313" key="12">
    <source>
        <dbReference type="Proteomes" id="UP001159405"/>
    </source>
</evidence>
<reference evidence="11 12" key="1">
    <citation type="submission" date="2022-05" db="EMBL/GenBank/DDBJ databases">
        <authorList>
            <consortium name="Genoscope - CEA"/>
            <person name="William W."/>
        </authorList>
    </citation>
    <scope>NUCLEOTIDE SEQUENCE [LARGE SCALE GENOMIC DNA]</scope>
</reference>
<keyword evidence="7" id="KW-0675">Receptor</keyword>
<evidence type="ECO:0000256" key="7">
    <source>
        <dbReference type="ARBA" id="ARBA00023170"/>
    </source>
</evidence>
<evidence type="ECO:0000256" key="5">
    <source>
        <dbReference type="ARBA" id="ARBA00023040"/>
    </source>
</evidence>